<evidence type="ECO:0008006" key="3">
    <source>
        <dbReference type="Google" id="ProtNLM"/>
    </source>
</evidence>
<dbReference type="EMBL" id="AZCX01000001">
    <property type="protein sequence ID" value="KRK49245.1"/>
    <property type="molecule type" value="Genomic_DNA"/>
</dbReference>
<dbReference type="InterPro" id="IPR035903">
    <property type="entry name" value="HesB-like_dom_sf"/>
</dbReference>
<keyword evidence="2" id="KW-1185">Reference proteome</keyword>
<protein>
    <recommendedName>
        <fullName evidence="3">Iron-sulfur cluster biosynthesis protein</fullName>
    </recommendedName>
</protein>
<dbReference type="RefSeq" id="WP_056941655.1">
    <property type="nucleotide sequence ID" value="NZ_AZCX01000001.1"/>
</dbReference>
<evidence type="ECO:0000313" key="1">
    <source>
        <dbReference type="EMBL" id="KRK49245.1"/>
    </source>
</evidence>
<dbReference type="AlphaFoldDB" id="A0A0R1HQX8"/>
<dbReference type="PATRIC" id="fig|1302272.5.peg.164"/>
<dbReference type="STRING" id="1302272.FC96_GL000166"/>
<evidence type="ECO:0000313" key="2">
    <source>
        <dbReference type="Proteomes" id="UP000050911"/>
    </source>
</evidence>
<reference evidence="1 2" key="1">
    <citation type="journal article" date="2015" name="Genome Announc.">
        <title>Expanding the biotechnology potential of lactobacilli through comparative genomics of 213 strains and associated genera.</title>
        <authorList>
            <person name="Sun Z."/>
            <person name="Harris H.M."/>
            <person name="McCann A."/>
            <person name="Guo C."/>
            <person name="Argimon S."/>
            <person name="Zhang W."/>
            <person name="Yang X."/>
            <person name="Jeffery I.B."/>
            <person name="Cooney J.C."/>
            <person name="Kagawa T.F."/>
            <person name="Liu W."/>
            <person name="Song Y."/>
            <person name="Salvetti E."/>
            <person name="Wrobel A."/>
            <person name="Rasinkangas P."/>
            <person name="Parkhill J."/>
            <person name="Rea M.C."/>
            <person name="O'Sullivan O."/>
            <person name="Ritari J."/>
            <person name="Douillard F.P."/>
            <person name="Paul Ross R."/>
            <person name="Yang R."/>
            <person name="Briner A.E."/>
            <person name="Felis G.E."/>
            <person name="de Vos W.M."/>
            <person name="Barrangou R."/>
            <person name="Klaenhammer T.R."/>
            <person name="Caufield P.W."/>
            <person name="Cui Y."/>
            <person name="Zhang H."/>
            <person name="O'Toole P.W."/>
        </authorList>
    </citation>
    <scope>NUCLEOTIDE SEQUENCE [LARGE SCALE GENOMIC DNA]</scope>
    <source>
        <strain evidence="1 2">JCM 15530</strain>
    </source>
</reference>
<dbReference type="OrthoDB" id="1645729at2"/>
<sequence length="101" mass="11741">MKITVSDRASKWFHEDMGLDDGRGVRFYGKVYGKTPVHDGFSLALTPDDHPERVYAETEKDGITYWIPESDKWFFVGYDLGIDYDPTIDGPKYDWIQNDEL</sequence>
<name>A0A0R1HQX8_9LACO</name>
<accession>A0A0R1HQX8</accession>
<comment type="caution">
    <text evidence="1">The sequence shown here is derived from an EMBL/GenBank/DDBJ whole genome shotgun (WGS) entry which is preliminary data.</text>
</comment>
<dbReference type="SUPFAM" id="SSF89360">
    <property type="entry name" value="HesB-like domain"/>
    <property type="match status" value="1"/>
</dbReference>
<gene>
    <name evidence="1" type="ORF">FC96_GL000166</name>
</gene>
<organism evidence="1 2">
    <name type="scientific">Secundilactobacillus kimchicus JCM 15530</name>
    <dbReference type="NCBI Taxonomy" id="1302272"/>
    <lineage>
        <taxon>Bacteria</taxon>
        <taxon>Bacillati</taxon>
        <taxon>Bacillota</taxon>
        <taxon>Bacilli</taxon>
        <taxon>Lactobacillales</taxon>
        <taxon>Lactobacillaceae</taxon>
        <taxon>Secundilactobacillus</taxon>
    </lineage>
</organism>
<proteinExistence type="predicted"/>
<dbReference type="Proteomes" id="UP000050911">
    <property type="component" value="Unassembled WGS sequence"/>
</dbReference>